<dbReference type="EMBL" id="KZ293647">
    <property type="protein sequence ID" value="PBK99827.1"/>
    <property type="molecule type" value="Genomic_DNA"/>
</dbReference>
<accession>A0A2H3EF64</accession>
<feature type="region of interest" description="Disordered" evidence="1">
    <location>
        <begin position="89"/>
        <end position="109"/>
    </location>
</feature>
<organism evidence="3 4">
    <name type="scientific">Armillaria gallica</name>
    <name type="common">Bulbous honey fungus</name>
    <name type="synonym">Armillaria bulbosa</name>
    <dbReference type="NCBI Taxonomy" id="47427"/>
    <lineage>
        <taxon>Eukaryota</taxon>
        <taxon>Fungi</taxon>
        <taxon>Dikarya</taxon>
        <taxon>Basidiomycota</taxon>
        <taxon>Agaricomycotina</taxon>
        <taxon>Agaricomycetes</taxon>
        <taxon>Agaricomycetidae</taxon>
        <taxon>Agaricales</taxon>
        <taxon>Marasmiineae</taxon>
        <taxon>Physalacriaceae</taxon>
        <taxon>Armillaria</taxon>
    </lineage>
</organism>
<reference evidence="4" key="1">
    <citation type="journal article" date="2017" name="Nat. Ecol. Evol.">
        <title>Genome expansion and lineage-specific genetic innovations in the forest pathogenic fungi Armillaria.</title>
        <authorList>
            <person name="Sipos G."/>
            <person name="Prasanna A.N."/>
            <person name="Walter M.C."/>
            <person name="O'Connor E."/>
            <person name="Balint B."/>
            <person name="Krizsan K."/>
            <person name="Kiss B."/>
            <person name="Hess J."/>
            <person name="Varga T."/>
            <person name="Slot J."/>
            <person name="Riley R."/>
            <person name="Boka B."/>
            <person name="Rigling D."/>
            <person name="Barry K."/>
            <person name="Lee J."/>
            <person name="Mihaltcheva S."/>
            <person name="LaButti K."/>
            <person name="Lipzen A."/>
            <person name="Waldron R."/>
            <person name="Moloney N.M."/>
            <person name="Sperisen C."/>
            <person name="Kredics L."/>
            <person name="Vagvoelgyi C."/>
            <person name="Patrignani A."/>
            <person name="Fitzpatrick D."/>
            <person name="Nagy I."/>
            <person name="Doyle S."/>
            <person name="Anderson J.B."/>
            <person name="Grigoriev I.V."/>
            <person name="Gueldener U."/>
            <person name="Muensterkoetter M."/>
            <person name="Nagy L.G."/>
        </authorList>
    </citation>
    <scope>NUCLEOTIDE SEQUENCE [LARGE SCALE GENOMIC DNA]</scope>
    <source>
        <strain evidence="4">Ar21-2</strain>
    </source>
</reference>
<keyword evidence="4" id="KW-1185">Reference proteome</keyword>
<proteinExistence type="predicted"/>
<evidence type="ECO:0000313" key="3">
    <source>
        <dbReference type="EMBL" id="PBK99827.1"/>
    </source>
</evidence>
<keyword evidence="2" id="KW-1133">Transmembrane helix</keyword>
<dbReference type="Proteomes" id="UP000217790">
    <property type="component" value="Unassembled WGS sequence"/>
</dbReference>
<dbReference type="OrthoDB" id="3024854at2759"/>
<dbReference type="InParanoid" id="A0A2H3EF64"/>
<feature type="compositionally biased region" description="Basic and acidic residues" evidence="1">
    <location>
        <begin position="95"/>
        <end position="104"/>
    </location>
</feature>
<evidence type="ECO:0000313" key="4">
    <source>
        <dbReference type="Proteomes" id="UP000217790"/>
    </source>
</evidence>
<sequence>MITNSQTTCYLSAIAIAMTLSVLALVKDILALLTFAPAAREYPHIAVVVKVETTHSSTTSVEPSVSTSVTVCWGGTRAGKHSCLKKTTRIGKRSSRSEHKEHVRSVHGPLSYQSAAPSWPIEENTACLTSKMAYMHQGWMIRGRRRVSIIALSI</sequence>
<dbReference type="AlphaFoldDB" id="A0A2H3EF64"/>
<gene>
    <name evidence="3" type="ORF">ARMGADRAFT_1025939</name>
</gene>
<evidence type="ECO:0000256" key="2">
    <source>
        <dbReference type="SAM" id="Phobius"/>
    </source>
</evidence>
<keyword evidence="2" id="KW-0472">Membrane</keyword>
<protein>
    <submittedName>
        <fullName evidence="3">Uncharacterized protein</fullName>
    </submittedName>
</protein>
<keyword evidence="2" id="KW-0812">Transmembrane</keyword>
<evidence type="ECO:0000256" key="1">
    <source>
        <dbReference type="SAM" id="MobiDB-lite"/>
    </source>
</evidence>
<name>A0A2H3EF64_ARMGA</name>
<feature type="transmembrane region" description="Helical" evidence="2">
    <location>
        <begin position="7"/>
        <end position="26"/>
    </location>
</feature>